<protein>
    <submittedName>
        <fullName evidence="2">Uncharacterized protein</fullName>
    </submittedName>
</protein>
<dbReference type="EMBL" id="JBBWWQ010000016">
    <property type="protein sequence ID" value="KAK8926648.1"/>
    <property type="molecule type" value="Genomic_DNA"/>
</dbReference>
<gene>
    <name evidence="2" type="ORF">KSP39_PZI018683</name>
</gene>
<evidence type="ECO:0000313" key="3">
    <source>
        <dbReference type="Proteomes" id="UP001418222"/>
    </source>
</evidence>
<keyword evidence="1" id="KW-0812">Transmembrane</keyword>
<reference evidence="2 3" key="1">
    <citation type="journal article" date="2022" name="Nat. Plants">
        <title>Genomes of leafy and leafless Platanthera orchids illuminate the evolution of mycoheterotrophy.</title>
        <authorList>
            <person name="Li M.H."/>
            <person name="Liu K.W."/>
            <person name="Li Z."/>
            <person name="Lu H.C."/>
            <person name="Ye Q.L."/>
            <person name="Zhang D."/>
            <person name="Wang J.Y."/>
            <person name="Li Y.F."/>
            <person name="Zhong Z.M."/>
            <person name="Liu X."/>
            <person name="Yu X."/>
            <person name="Liu D.K."/>
            <person name="Tu X.D."/>
            <person name="Liu B."/>
            <person name="Hao Y."/>
            <person name="Liao X.Y."/>
            <person name="Jiang Y.T."/>
            <person name="Sun W.H."/>
            <person name="Chen J."/>
            <person name="Chen Y.Q."/>
            <person name="Ai Y."/>
            <person name="Zhai J.W."/>
            <person name="Wu S.S."/>
            <person name="Zhou Z."/>
            <person name="Hsiao Y.Y."/>
            <person name="Wu W.L."/>
            <person name="Chen Y.Y."/>
            <person name="Lin Y.F."/>
            <person name="Hsu J.L."/>
            <person name="Li C.Y."/>
            <person name="Wang Z.W."/>
            <person name="Zhao X."/>
            <person name="Zhong W.Y."/>
            <person name="Ma X.K."/>
            <person name="Ma L."/>
            <person name="Huang J."/>
            <person name="Chen G.Z."/>
            <person name="Huang M.Z."/>
            <person name="Huang L."/>
            <person name="Peng D.H."/>
            <person name="Luo Y.B."/>
            <person name="Zou S.Q."/>
            <person name="Chen S.P."/>
            <person name="Lan S."/>
            <person name="Tsai W.C."/>
            <person name="Van de Peer Y."/>
            <person name="Liu Z.J."/>
        </authorList>
    </citation>
    <scope>NUCLEOTIDE SEQUENCE [LARGE SCALE GENOMIC DNA]</scope>
    <source>
        <strain evidence="2">Lor287</strain>
    </source>
</reference>
<organism evidence="2 3">
    <name type="scientific">Platanthera zijinensis</name>
    <dbReference type="NCBI Taxonomy" id="2320716"/>
    <lineage>
        <taxon>Eukaryota</taxon>
        <taxon>Viridiplantae</taxon>
        <taxon>Streptophyta</taxon>
        <taxon>Embryophyta</taxon>
        <taxon>Tracheophyta</taxon>
        <taxon>Spermatophyta</taxon>
        <taxon>Magnoliopsida</taxon>
        <taxon>Liliopsida</taxon>
        <taxon>Asparagales</taxon>
        <taxon>Orchidaceae</taxon>
        <taxon>Orchidoideae</taxon>
        <taxon>Orchideae</taxon>
        <taxon>Orchidinae</taxon>
        <taxon>Platanthera</taxon>
    </lineage>
</organism>
<sequence length="93" mass="10621">MRVQDLHSQVSTSPSTGFFSMGLILLAINLNLVPSKDFMEPLNLLRYEARWVHTLFRIFSDNILIIFRVLPLQFETPTAFARPISTASPRPSM</sequence>
<dbReference type="AlphaFoldDB" id="A0AAP0B4N1"/>
<proteinExistence type="predicted"/>
<name>A0AAP0B4N1_9ASPA</name>
<keyword evidence="3" id="KW-1185">Reference proteome</keyword>
<keyword evidence="1" id="KW-0472">Membrane</keyword>
<comment type="caution">
    <text evidence="2">The sequence shown here is derived from an EMBL/GenBank/DDBJ whole genome shotgun (WGS) entry which is preliminary data.</text>
</comment>
<keyword evidence="1" id="KW-1133">Transmembrane helix</keyword>
<accession>A0AAP0B4N1</accession>
<feature type="transmembrane region" description="Helical" evidence="1">
    <location>
        <begin position="15"/>
        <end position="33"/>
    </location>
</feature>
<dbReference type="Proteomes" id="UP001418222">
    <property type="component" value="Unassembled WGS sequence"/>
</dbReference>
<evidence type="ECO:0000256" key="1">
    <source>
        <dbReference type="SAM" id="Phobius"/>
    </source>
</evidence>
<evidence type="ECO:0000313" key="2">
    <source>
        <dbReference type="EMBL" id="KAK8926648.1"/>
    </source>
</evidence>